<dbReference type="EMBL" id="UZAI01019643">
    <property type="protein sequence ID" value="VDP46779.1"/>
    <property type="molecule type" value="Genomic_DNA"/>
</dbReference>
<dbReference type="AlphaFoldDB" id="A0A3P8HK30"/>
<gene>
    <name evidence="1" type="ORF">SMRZ_LOCUS23326</name>
</gene>
<accession>A0A3P8HK30</accession>
<dbReference type="Proteomes" id="UP000277204">
    <property type="component" value="Unassembled WGS sequence"/>
</dbReference>
<keyword evidence="2" id="KW-1185">Reference proteome</keyword>
<proteinExistence type="predicted"/>
<organism evidence="1 2">
    <name type="scientific">Schistosoma margrebowiei</name>
    <dbReference type="NCBI Taxonomy" id="48269"/>
    <lineage>
        <taxon>Eukaryota</taxon>
        <taxon>Metazoa</taxon>
        <taxon>Spiralia</taxon>
        <taxon>Lophotrochozoa</taxon>
        <taxon>Platyhelminthes</taxon>
        <taxon>Trematoda</taxon>
        <taxon>Digenea</taxon>
        <taxon>Strigeidida</taxon>
        <taxon>Schistosomatoidea</taxon>
        <taxon>Schistosomatidae</taxon>
        <taxon>Schistosoma</taxon>
    </lineage>
</organism>
<sequence>MSVEIVDVPDGVSFRNFFAAGESAEVSELTDADKSVGKRFKFELLPQLTGWLSIGLLPLLIPDESEGA</sequence>
<reference evidence="1 2" key="1">
    <citation type="submission" date="2018-11" db="EMBL/GenBank/DDBJ databases">
        <authorList>
            <consortium name="Pathogen Informatics"/>
        </authorList>
    </citation>
    <scope>NUCLEOTIDE SEQUENCE [LARGE SCALE GENOMIC DNA]</scope>
    <source>
        <strain evidence="1 2">Zambia</strain>
    </source>
</reference>
<evidence type="ECO:0000313" key="1">
    <source>
        <dbReference type="EMBL" id="VDP46779.1"/>
    </source>
</evidence>
<protein>
    <submittedName>
        <fullName evidence="1">Uncharacterized protein</fullName>
    </submittedName>
</protein>
<evidence type="ECO:0000313" key="2">
    <source>
        <dbReference type="Proteomes" id="UP000277204"/>
    </source>
</evidence>
<name>A0A3P8HK30_9TREM</name>